<dbReference type="RefSeq" id="WP_345204723.1">
    <property type="nucleotide sequence ID" value="NZ_BAABGM010000011.1"/>
</dbReference>
<protein>
    <recommendedName>
        <fullName evidence="5">DoxX family membrane protein</fullName>
    </recommendedName>
</protein>
<evidence type="ECO:0000313" key="3">
    <source>
        <dbReference type="EMBL" id="GAA4404576.1"/>
    </source>
</evidence>
<keyword evidence="2" id="KW-0472">Membrane</keyword>
<reference evidence="4" key="1">
    <citation type="journal article" date="2019" name="Int. J. Syst. Evol. Microbiol.">
        <title>The Global Catalogue of Microorganisms (GCM) 10K type strain sequencing project: providing services to taxonomists for standard genome sequencing and annotation.</title>
        <authorList>
            <consortium name="The Broad Institute Genomics Platform"/>
            <consortium name="The Broad Institute Genome Sequencing Center for Infectious Disease"/>
            <person name="Wu L."/>
            <person name="Ma J."/>
        </authorList>
    </citation>
    <scope>NUCLEOTIDE SEQUENCE [LARGE SCALE GENOMIC DNA]</scope>
    <source>
        <strain evidence="4">JCM 17809</strain>
    </source>
</reference>
<feature type="transmembrane region" description="Helical" evidence="2">
    <location>
        <begin position="91"/>
        <end position="111"/>
    </location>
</feature>
<dbReference type="PANTHER" id="PTHR36974">
    <property type="entry name" value="MEMBRANE PROTEIN-RELATED"/>
    <property type="match status" value="1"/>
</dbReference>
<comment type="caution">
    <text evidence="3">The sequence shown here is derived from an EMBL/GenBank/DDBJ whole genome shotgun (WGS) entry which is preliminary data.</text>
</comment>
<evidence type="ECO:0000256" key="2">
    <source>
        <dbReference type="SAM" id="Phobius"/>
    </source>
</evidence>
<dbReference type="PANTHER" id="PTHR36974:SF1">
    <property type="entry name" value="DOXX FAMILY MEMBRANE PROTEIN"/>
    <property type="match status" value="1"/>
</dbReference>
<feature type="transmembrane region" description="Helical" evidence="2">
    <location>
        <begin position="131"/>
        <end position="150"/>
    </location>
</feature>
<keyword evidence="4" id="KW-1185">Reference proteome</keyword>
<dbReference type="EMBL" id="BAABGM010000011">
    <property type="protein sequence ID" value="GAA4404576.1"/>
    <property type="molecule type" value="Genomic_DNA"/>
</dbReference>
<keyword evidence="2" id="KW-1133">Transmembrane helix</keyword>
<proteinExistence type="predicted"/>
<keyword evidence="2" id="KW-0812">Transmembrane</keyword>
<sequence length="163" mass="17467">MTGPDETAPAASGRPEAADERRDAVPRAVVRWLLAVLFAVAGVGHFTAAEAFRAQVPPWMPWPEAVIAVSGVVELALAAALAFAPRRHRPLVGWVTAAFLVAVFPGNVSQYVTGTAAFGLETDSARLVRLFLQPALVAAALWSTGAWAAWRARRRAKGRRFRA</sequence>
<name>A0ABP8KDE9_9MICO</name>
<feature type="transmembrane region" description="Helical" evidence="2">
    <location>
        <begin position="66"/>
        <end position="84"/>
    </location>
</feature>
<accession>A0ABP8KDE9</accession>
<evidence type="ECO:0000256" key="1">
    <source>
        <dbReference type="SAM" id="MobiDB-lite"/>
    </source>
</evidence>
<evidence type="ECO:0000313" key="4">
    <source>
        <dbReference type="Proteomes" id="UP001500945"/>
    </source>
</evidence>
<gene>
    <name evidence="3" type="ORF">GCM10023168_17450</name>
</gene>
<feature type="transmembrane region" description="Helical" evidence="2">
    <location>
        <begin position="29"/>
        <end position="46"/>
    </location>
</feature>
<organism evidence="3 4">
    <name type="scientific">Fodinibacter luteus</name>
    <dbReference type="NCBI Taxonomy" id="552064"/>
    <lineage>
        <taxon>Bacteria</taxon>
        <taxon>Bacillati</taxon>
        <taxon>Actinomycetota</taxon>
        <taxon>Actinomycetes</taxon>
        <taxon>Micrococcales</taxon>
        <taxon>Intrasporangiaceae</taxon>
        <taxon>Fodinibacter (ex Wang et al. 2009)</taxon>
    </lineage>
</organism>
<feature type="region of interest" description="Disordered" evidence="1">
    <location>
        <begin position="1"/>
        <end position="20"/>
    </location>
</feature>
<evidence type="ECO:0008006" key="5">
    <source>
        <dbReference type="Google" id="ProtNLM"/>
    </source>
</evidence>
<dbReference type="Proteomes" id="UP001500945">
    <property type="component" value="Unassembled WGS sequence"/>
</dbReference>